<evidence type="ECO:0000313" key="2">
    <source>
        <dbReference type="EMBL" id="CAE0813049.1"/>
    </source>
</evidence>
<sequence length="117" mass="12005">MGGRGGGGWASQNGHSPANTTCRLNRATATEYSSGQQEQHRLPTATCTSTALTSSGTERRSPSTPAQSGGHASAAAPVRTALSRTPRTVPEGPSSLSCYHSGEQVRGTVSPRDPTVI</sequence>
<organism evidence="2">
    <name type="scientific">Eutreptiella gymnastica</name>
    <dbReference type="NCBI Taxonomy" id="73025"/>
    <lineage>
        <taxon>Eukaryota</taxon>
        <taxon>Discoba</taxon>
        <taxon>Euglenozoa</taxon>
        <taxon>Euglenida</taxon>
        <taxon>Spirocuta</taxon>
        <taxon>Euglenophyceae</taxon>
        <taxon>Eutreptiales</taxon>
        <taxon>Eutreptiaceae</taxon>
        <taxon>Eutreptiella</taxon>
    </lineage>
</organism>
<evidence type="ECO:0000256" key="1">
    <source>
        <dbReference type="SAM" id="MobiDB-lite"/>
    </source>
</evidence>
<reference evidence="2" key="1">
    <citation type="submission" date="2021-01" db="EMBL/GenBank/DDBJ databases">
        <authorList>
            <person name="Corre E."/>
            <person name="Pelletier E."/>
            <person name="Niang G."/>
            <person name="Scheremetjew M."/>
            <person name="Finn R."/>
            <person name="Kale V."/>
            <person name="Holt S."/>
            <person name="Cochrane G."/>
            <person name="Meng A."/>
            <person name="Brown T."/>
            <person name="Cohen L."/>
        </authorList>
    </citation>
    <scope>NUCLEOTIDE SEQUENCE</scope>
    <source>
        <strain evidence="2">CCMP1594</strain>
    </source>
</reference>
<accession>A0A7S4FT85</accession>
<feature type="region of interest" description="Disordered" evidence="1">
    <location>
        <begin position="1"/>
        <end position="117"/>
    </location>
</feature>
<proteinExistence type="predicted"/>
<feature type="compositionally biased region" description="Low complexity" evidence="1">
    <location>
        <begin position="44"/>
        <end position="56"/>
    </location>
</feature>
<gene>
    <name evidence="2" type="ORF">EGYM00163_LOCUS24200</name>
</gene>
<dbReference type="AlphaFoldDB" id="A0A7S4FT85"/>
<protein>
    <submittedName>
        <fullName evidence="2">Uncharacterized protein</fullName>
    </submittedName>
</protein>
<feature type="compositionally biased region" description="Polar residues" evidence="1">
    <location>
        <begin position="10"/>
        <end position="37"/>
    </location>
</feature>
<dbReference type="EMBL" id="HBJA01068853">
    <property type="protein sequence ID" value="CAE0813049.1"/>
    <property type="molecule type" value="Transcribed_RNA"/>
</dbReference>
<name>A0A7S4FT85_9EUGL</name>